<dbReference type="SUPFAM" id="SSF110849">
    <property type="entry name" value="ParB/Sulfiredoxin"/>
    <property type="match status" value="1"/>
</dbReference>
<dbReference type="InterPro" id="IPR036086">
    <property type="entry name" value="ParB/Sulfiredoxin_sf"/>
</dbReference>
<accession>A0A6M3LFE2</accession>
<name>A0A6M3LFE2_9ZZZZ</name>
<dbReference type="EMBL" id="MT143184">
    <property type="protein sequence ID" value="QJA93876.1"/>
    <property type="molecule type" value="Genomic_DNA"/>
</dbReference>
<dbReference type="PANTHER" id="PTHR30083">
    <property type="entry name" value="TRANSCRIPTIONAL REGULATOR-RELATED"/>
    <property type="match status" value="1"/>
</dbReference>
<proteinExistence type="predicted"/>
<dbReference type="Gene3D" id="3.90.1530.10">
    <property type="entry name" value="Conserved hypothetical protein from pyrococcus furiosus pfu- 392566-001, ParB domain"/>
    <property type="match status" value="1"/>
</dbReference>
<organism evidence="2">
    <name type="scientific">viral metagenome</name>
    <dbReference type="NCBI Taxonomy" id="1070528"/>
    <lineage>
        <taxon>unclassified sequences</taxon>
        <taxon>metagenomes</taxon>
        <taxon>organismal metagenomes</taxon>
    </lineage>
</organism>
<feature type="domain" description="ParB-like N-terminal" evidence="1">
    <location>
        <begin position="16"/>
        <end position="107"/>
    </location>
</feature>
<gene>
    <name evidence="2" type="ORF">MM415B04089_0005</name>
</gene>
<dbReference type="PANTHER" id="PTHR30083:SF1">
    <property type="entry name" value="TRANSCRIPTIONAL REGULATOR"/>
    <property type="match status" value="1"/>
</dbReference>
<dbReference type="AlphaFoldDB" id="A0A6M3LFE2"/>
<sequence length="170" mass="19644">MENHLDFSRHPVSNVQWVKTELVYANDYNPNKVAPPEMALLELSIKSDGFTQPIVTWQTENGYEVVDGFHRHLVGKKLGMEYLPIVIINNDRMDKPDRIASTIRHNRARGKHIVAGMSDIVLELKRRNWSDKKISRELGMEPDEVLRLAQITGLAEMFSDRDFSEAWEVE</sequence>
<evidence type="ECO:0000259" key="1">
    <source>
        <dbReference type="SMART" id="SM00470"/>
    </source>
</evidence>
<dbReference type="GO" id="GO:0071453">
    <property type="term" value="P:cellular response to oxygen levels"/>
    <property type="evidence" value="ECO:0007669"/>
    <property type="project" value="TreeGrafter"/>
</dbReference>
<dbReference type="Pfam" id="PF02195">
    <property type="entry name" value="ParB_N"/>
    <property type="match status" value="1"/>
</dbReference>
<dbReference type="CDD" id="cd16397">
    <property type="entry name" value="IbrB_like"/>
    <property type="match status" value="1"/>
</dbReference>
<evidence type="ECO:0000313" key="2">
    <source>
        <dbReference type="EMBL" id="QJA93876.1"/>
    </source>
</evidence>
<protein>
    <recommendedName>
        <fullName evidence="1">ParB-like N-terminal domain-containing protein</fullName>
    </recommendedName>
</protein>
<reference evidence="2" key="1">
    <citation type="submission" date="2020-03" db="EMBL/GenBank/DDBJ databases">
        <title>The deep terrestrial virosphere.</title>
        <authorList>
            <person name="Holmfeldt K."/>
            <person name="Nilsson E."/>
            <person name="Simone D."/>
            <person name="Lopez-Fernandez M."/>
            <person name="Wu X."/>
            <person name="de Brujin I."/>
            <person name="Lundin D."/>
            <person name="Andersson A."/>
            <person name="Bertilsson S."/>
            <person name="Dopson M."/>
        </authorList>
    </citation>
    <scope>NUCLEOTIDE SEQUENCE</scope>
    <source>
        <strain evidence="2">MM415B04089</strain>
    </source>
</reference>
<dbReference type="InterPro" id="IPR003115">
    <property type="entry name" value="ParB_N"/>
</dbReference>
<dbReference type="SMART" id="SM00470">
    <property type="entry name" value="ParB"/>
    <property type="match status" value="1"/>
</dbReference>